<dbReference type="Gene3D" id="3.30.160.60">
    <property type="entry name" value="Classic Zinc Finger"/>
    <property type="match status" value="4"/>
</dbReference>
<dbReference type="STRING" id="1408157.A0A1J7JP69"/>
<keyword evidence="5 11" id="KW-0863">Zinc-finger</keyword>
<dbReference type="GO" id="GO:0008270">
    <property type="term" value="F:zinc ion binding"/>
    <property type="evidence" value="ECO:0007669"/>
    <property type="project" value="UniProtKB-KW"/>
</dbReference>
<feature type="domain" description="C2H2-type" evidence="13">
    <location>
        <begin position="286"/>
        <end position="315"/>
    </location>
</feature>
<dbReference type="FunFam" id="3.30.160.60:FF:000363">
    <property type="entry name" value="Zinc finger protein 239"/>
    <property type="match status" value="1"/>
</dbReference>
<evidence type="ECO:0000256" key="6">
    <source>
        <dbReference type="ARBA" id="ARBA00022833"/>
    </source>
</evidence>
<evidence type="ECO:0000259" key="13">
    <source>
        <dbReference type="PROSITE" id="PS50157"/>
    </source>
</evidence>
<keyword evidence="3" id="KW-0479">Metal-binding</keyword>
<proteinExistence type="predicted"/>
<dbReference type="GO" id="GO:0005634">
    <property type="term" value="C:nucleus"/>
    <property type="evidence" value="ECO:0007669"/>
    <property type="project" value="UniProtKB-SubCell"/>
</dbReference>
<dbReference type="SMART" id="SM00355">
    <property type="entry name" value="ZnF_C2H2"/>
    <property type="match status" value="4"/>
</dbReference>
<dbReference type="Proteomes" id="UP000182658">
    <property type="component" value="Unassembled WGS sequence"/>
</dbReference>
<evidence type="ECO:0000313" key="15">
    <source>
        <dbReference type="Proteomes" id="UP000182658"/>
    </source>
</evidence>
<accession>A0A1J7JP69</accession>
<feature type="domain" description="C2H2-type" evidence="13">
    <location>
        <begin position="344"/>
        <end position="374"/>
    </location>
</feature>
<keyword evidence="8" id="KW-0238">DNA-binding</keyword>
<evidence type="ECO:0000256" key="12">
    <source>
        <dbReference type="SAM" id="MobiDB-lite"/>
    </source>
</evidence>
<evidence type="ECO:0000256" key="7">
    <source>
        <dbReference type="ARBA" id="ARBA00023015"/>
    </source>
</evidence>
<dbReference type="PANTHER" id="PTHR19818:SF139">
    <property type="entry name" value="PAIR-RULE PROTEIN ODD-PAIRED"/>
    <property type="match status" value="1"/>
</dbReference>
<evidence type="ECO:0000256" key="3">
    <source>
        <dbReference type="ARBA" id="ARBA00022723"/>
    </source>
</evidence>
<dbReference type="InParanoid" id="A0A1J7JP69"/>
<keyword evidence="4" id="KW-0677">Repeat</keyword>
<dbReference type="InterPro" id="IPR013087">
    <property type="entry name" value="Znf_C2H2_type"/>
</dbReference>
<keyword evidence="7" id="KW-0805">Transcription regulation</keyword>
<dbReference type="InterPro" id="IPR036236">
    <property type="entry name" value="Znf_C2H2_sf"/>
</dbReference>
<dbReference type="GO" id="GO:0000981">
    <property type="term" value="F:DNA-binding transcription factor activity, RNA polymerase II-specific"/>
    <property type="evidence" value="ECO:0007669"/>
    <property type="project" value="TreeGrafter"/>
</dbReference>
<evidence type="ECO:0000256" key="2">
    <source>
        <dbReference type="ARBA" id="ARBA00004123"/>
    </source>
</evidence>
<evidence type="ECO:0000256" key="8">
    <source>
        <dbReference type="ARBA" id="ARBA00023125"/>
    </source>
</evidence>
<dbReference type="SUPFAM" id="SSF57667">
    <property type="entry name" value="beta-beta-alpha zinc fingers"/>
    <property type="match status" value="2"/>
</dbReference>
<name>A0A1J7JP69_9PEZI</name>
<keyword evidence="10" id="KW-0539">Nucleus</keyword>
<keyword evidence="9" id="KW-0804">Transcription</keyword>
<gene>
    <name evidence="14" type="ORF">CONLIGDRAFT_332296</name>
</gene>
<organism evidence="14 15">
    <name type="scientific">Coniochaeta ligniaria NRRL 30616</name>
    <dbReference type="NCBI Taxonomy" id="1408157"/>
    <lineage>
        <taxon>Eukaryota</taxon>
        <taxon>Fungi</taxon>
        <taxon>Dikarya</taxon>
        <taxon>Ascomycota</taxon>
        <taxon>Pezizomycotina</taxon>
        <taxon>Sordariomycetes</taxon>
        <taxon>Sordariomycetidae</taxon>
        <taxon>Coniochaetales</taxon>
        <taxon>Coniochaetaceae</taxon>
        <taxon>Coniochaeta</taxon>
    </lineage>
</organism>
<reference evidence="14 15" key="1">
    <citation type="submission" date="2016-10" db="EMBL/GenBank/DDBJ databases">
        <title>Draft genome sequence of Coniochaeta ligniaria NRRL30616, a lignocellulolytic fungus for bioabatement of inhibitors in plant biomass hydrolysates.</title>
        <authorList>
            <consortium name="DOE Joint Genome Institute"/>
            <person name="Jimenez D.J."/>
            <person name="Hector R.E."/>
            <person name="Riley R."/>
            <person name="Sun H."/>
            <person name="Grigoriev I.V."/>
            <person name="Van Elsas J.D."/>
            <person name="Nichols N.N."/>
        </authorList>
    </citation>
    <scope>NUCLEOTIDE SEQUENCE [LARGE SCALE GENOMIC DNA]</scope>
    <source>
        <strain evidence="14 15">NRRL 30616</strain>
    </source>
</reference>
<feature type="domain" description="C2H2-type" evidence="13">
    <location>
        <begin position="256"/>
        <end position="285"/>
    </location>
</feature>
<protein>
    <recommendedName>
        <fullName evidence="13">C2H2-type domain-containing protein</fullName>
    </recommendedName>
</protein>
<keyword evidence="15" id="KW-1185">Reference proteome</keyword>
<dbReference type="OrthoDB" id="427030at2759"/>
<evidence type="ECO:0000256" key="9">
    <source>
        <dbReference type="ARBA" id="ARBA00023163"/>
    </source>
</evidence>
<dbReference type="PANTHER" id="PTHR19818">
    <property type="entry name" value="ZINC FINGER PROTEIN ZIC AND GLI"/>
    <property type="match status" value="1"/>
</dbReference>
<evidence type="ECO:0000313" key="14">
    <source>
        <dbReference type="EMBL" id="OIW29538.1"/>
    </source>
</evidence>
<comment type="function">
    <text evidence="1">May be involved in transcriptional regulation.</text>
</comment>
<keyword evidence="6" id="KW-0862">Zinc</keyword>
<dbReference type="Pfam" id="PF00096">
    <property type="entry name" value="zf-C2H2"/>
    <property type="match status" value="2"/>
</dbReference>
<evidence type="ECO:0000256" key="1">
    <source>
        <dbReference type="ARBA" id="ARBA00003767"/>
    </source>
</evidence>
<dbReference type="FunFam" id="3.30.160.60:FF:002343">
    <property type="entry name" value="Zinc finger protein 33A"/>
    <property type="match status" value="1"/>
</dbReference>
<dbReference type="InterPro" id="IPR050329">
    <property type="entry name" value="GLI_C2H2-zinc-finger"/>
</dbReference>
<dbReference type="PROSITE" id="PS50157">
    <property type="entry name" value="ZINC_FINGER_C2H2_2"/>
    <property type="match status" value="4"/>
</dbReference>
<evidence type="ECO:0000256" key="4">
    <source>
        <dbReference type="ARBA" id="ARBA00022737"/>
    </source>
</evidence>
<evidence type="ECO:0000256" key="5">
    <source>
        <dbReference type="ARBA" id="ARBA00022771"/>
    </source>
</evidence>
<dbReference type="EMBL" id="KV875097">
    <property type="protein sequence ID" value="OIW29538.1"/>
    <property type="molecule type" value="Genomic_DNA"/>
</dbReference>
<feature type="region of interest" description="Disordered" evidence="12">
    <location>
        <begin position="222"/>
        <end position="246"/>
    </location>
</feature>
<dbReference type="PROSITE" id="PS00028">
    <property type="entry name" value="ZINC_FINGER_C2H2_1"/>
    <property type="match status" value="4"/>
</dbReference>
<evidence type="ECO:0000256" key="10">
    <source>
        <dbReference type="ARBA" id="ARBA00023242"/>
    </source>
</evidence>
<sequence length="528" mass="58891">MHQQAAPVYWGGWPQHQANPDYRYSIVDSAGMMPYNSQASSSELVQRQATASQFFANNTYSSQPLPATYTPGPAYHMPTSLVGNGSYGPAATTENPYFTRQYEERWQLPLIATTPHSVDQRSAFPQGAGESSVVRVRSPSISIKADPQPSPTWVEAPRIQAIPQILIQTNSRTITPVLPAHGACQPPSDNPVDSLLRVIQSKPDITSVITNLDGLSVRDEKDAEDEALDDHGTRRHSLPNAANAPTKMRANSKRRYLCDFDGCPKGFSHKTQLDCHIRAHTGEKPYACGFPGCGKSFSQKGNRTTHRRAHTGEAPFKCDECGKGFSQRGNVIPHRLTHYKIKLFECKLDNCHKRISTKGNLKTHQTKYHRATLETLTRRFSQIEDFESASEADREMWKYLASVHNNLNKGIRGCGGRRIRRVRSTSSSESSLPSTPTSVASYINSEYEPFTGHFQPLQHVPPMHYGLNLPEAYSLNRQNVAAQADLHIKIRMYDSDNDSMDSSVASPTSTATYDGEEEQRIIFGHRIF</sequence>
<feature type="domain" description="C2H2-type" evidence="13">
    <location>
        <begin position="316"/>
        <end position="343"/>
    </location>
</feature>
<dbReference type="GO" id="GO:0045944">
    <property type="term" value="P:positive regulation of transcription by RNA polymerase II"/>
    <property type="evidence" value="ECO:0007669"/>
    <property type="project" value="UniProtKB-ARBA"/>
</dbReference>
<comment type="subcellular location">
    <subcellularLocation>
        <location evidence="2">Nucleus</location>
    </subcellularLocation>
</comment>
<dbReference type="AlphaFoldDB" id="A0A1J7JP69"/>
<evidence type="ECO:0000256" key="11">
    <source>
        <dbReference type="PROSITE-ProRule" id="PRU00042"/>
    </source>
</evidence>
<dbReference type="GO" id="GO:0000978">
    <property type="term" value="F:RNA polymerase II cis-regulatory region sequence-specific DNA binding"/>
    <property type="evidence" value="ECO:0007669"/>
    <property type="project" value="TreeGrafter"/>
</dbReference>